<dbReference type="EMBL" id="FO681348">
    <property type="protein sequence ID" value="CCV66706.1"/>
    <property type="molecule type" value="Genomic_DNA"/>
</dbReference>
<dbReference type="Pfam" id="PF11185">
    <property type="entry name" value="DUF2971"/>
    <property type="match status" value="1"/>
</dbReference>
<reference evidence="1 2" key="1">
    <citation type="journal article" date="2013" name="J. Mol. Microbiol. Biotechnol.">
        <title>Analysis of the Complete Genomes of Acholeplasma brassicae , A. palmae and A. laidlawii and Their Comparison to the Obligate Parasites from ' Candidatus Phytoplasma'.</title>
        <authorList>
            <person name="Kube M."/>
            <person name="Siewert C."/>
            <person name="Migdoll A.M."/>
            <person name="Duduk B."/>
            <person name="Holz S."/>
            <person name="Rabus R."/>
            <person name="Seemuller E."/>
            <person name="Mitrovic J."/>
            <person name="Muller I."/>
            <person name="Buttner C."/>
            <person name="Reinhardt R."/>
        </authorList>
    </citation>
    <scope>NUCLEOTIDE SEQUENCE [LARGE SCALE GENOMIC DNA]</scope>
    <source>
        <strain evidence="2">0502</strain>
    </source>
</reference>
<dbReference type="Proteomes" id="UP000032737">
    <property type="component" value="Chromosome"/>
</dbReference>
<keyword evidence="2" id="KW-1185">Reference proteome</keyword>
<dbReference type="STRING" id="61635.BN85316850"/>
<gene>
    <name evidence="1" type="ORF">BN85316850</name>
</gene>
<protein>
    <recommendedName>
        <fullName evidence="3">DUF2971 domain-containing protein</fullName>
    </recommendedName>
</protein>
<dbReference type="HOGENOM" id="CLU_865021_0_0_14"/>
<name>U4KQG3_9MOLU</name>
<organism evidence="1 2">
    <name type="scientific">Acholeplasma brassicae</name>
    <dbReference type="NCBI Taxonomy" id="61635"/>
    <lineage>
        <taxon>Bacteria</taxon>
        <taxon>Bacillati</taxon>
        <taxon>Mycoplasmatota</taxon>
        <taxon>Mollicutes</taxon>
        <taxon>Acholeplasmatales</taxon>
        <taxon>Acholeplasmataceae</taxon>
        <taxon>Acholeplasma</taxon>
    </lineage>
</organism>
<dbReference type="OrthoDB" id="190848at2"/>
<accession>U4KQG3</accession>
<dbReference type="InterPro" id="IPR021352">
    <property type="entry name" value="DUF2971"/>
</dbReference>
<dbReference type="AlphaFoldDB" id="U4KQG3"/>
<evidence type="ECO:0000313" key="2">
    <source>
        <dbReference type="Proteomes" id="UP000032737"/>
    </source>
</evidence>
<sequence>MKLYKYRSIKNKETFNYYLKALSEGYLWFADIKSLNDPSDSMIYYNKEKEEELFQAYISKNKPKIYRTFIKRLYSKVPQIEKSIDPITDDQLLAIEDMMNNGTFNNLLFNSGATDEDITNFETAHKDVQRQFQQHEDMFRKKLEPIFAFNDTYRHNIKVFSMSDSFDNKHLWNEYAENYGFCIEYDSDLITDEMKDLMDLNPVIYSDKRDHFSWLPLFLLAFQLENKEILKNELEQNLRNQLLLKGMTWSKEKEYRFFSNGGNKVYANIVTGIILHKNILGTKEANQLIKLANDRKWILYSWDNNSRLVSYQSNISDKDK</sequence>
<dbReference type="KEGG" id="abra:BN85316850"/>
<dbReference type="RefSeq" id="WP_030005556.1">
    <property type="nucleotide sequence ID" value="NC_022549.1"/>
</dbReference>
<evidence type="ECO:0000313" key="1">
    <source>
        <dbReference type="EMBL" id="CCV66706.1"/>
    </source>
</evidence>
<evidence type="ECO:0008006" key="3">
    <source>
        <dbReference type="Google" id="ProtNLM"/>
    </source>
</evidence>
<proteinExistence type="predicted"/>